<evidence type="ECO:0000259" key="5">
    <source>
        <dbReference type="PROSITE" id="PS50013"/>
    </source>
</evidence>
<dbReference type="InterPro" id="IPR023779">
    <property type="entry name" value="Chromodomain_CS"/>
</dbReference>
<evidence type="ECO:0000256" key="3">
    <source>
        <dbReference type="ARBA" id="ARBA00023242"/>
    </source>
</evidence>
<dbReference type="PRINTS" id="PR00504">
    <property type="entry name" value="CHROMODOMAIN"/>
</dbReference>
<dbReference type="GeneID" id="54485565"/>
<dbReference type="SMART" id="SM00300">
    <property type="entry name" value="ChSh"/>
    <property type="match status" value="1"/>
</dbReference>
<dbReference type="InterPro" id="IPR051219">
    <property type="entry name" value="Heterochromatin_chromo-domain"/>
</dbReference>
<dbReference type="Proteomes" id="UP000799437">
    <property type="component" value="Unassembled WGS sequence"/>
</dbReference>
<name>A0A6A6VZH4_9PEZI</name>
<dbReference type="PANTHER" id="PTHR22812">
    <property type="entry name" value="CHROMOBOX PROTEIN"/>
    <property type="match status" value="1"/>
</dbReference>
<dbReference type="InterPro" id="IPR008251">
    <property type="entry name" value="Chromo_shadow_dom"/>
</dbReference>
<dbReference type="SMART" id="SM00298">
    <property type="entry name" value="CHROMO"/>
    <property type="match status" value="1"/>
</dbReference>
<dbReference type="InterPro" id="IPR023780">
    <property type="entry name" value="Chromo_domain"/>
</dbReference>
<keyword evidence="3" id="KW-0539">Nucleus</keyword>
<organism evidence="6 7">
    <name type="scientific">Pseudovirgaria hyperparasitica</name>
    <dbReference type="NCBI Taxonomy" id="470096"/>
    <lineage>
        <taxon>Eukaryota</taxon>
        <taxon>Fungi</taxon>
        <taxon>Dikarya</taxon>
        <taxon>Ascomycota</taxon>
        <taxon>Pezizomycotina</taxon>
        <taxon>Dothideomycetes</taxon>
        <taxon>Dothideomycetes incertae sedis</taxon>
        <taxon>Acrospermales</taxon>
        <taxon>Acrospermaceae</taxon>
        <taxon>Pseudovirgaria</taxon>
    </lineage>
</organism>
<dbReference type="AlphaFoldDB" id="A0A6A6VZH4"/>
<feature type="region of interest" description="Disordered" evidence="4">
    <location>
        <begin position="96"/>
        <end position="163"/>
    </location>
</feature>
<dbReference type="InterPro" id="IPR000953">
    <property type="entry name" value="Chromo/chromo_shadow_dom"/>
</dbReference>
<dbReference type="RefSeq" id="XP_033598164.1">
    <property type="nucleotide sequence ID" value="XM_033744511.1"/>
</dbReference>
<dbReference type="InterPro" id="IPR017984">
    <property type="entry name" value="Chromo_dom_subgr"/>
</dbReference>
<reference evidence="6" key="1">
    <citation type="journal article" date="2020" name="Stud. Mycol.">
        <title>101 Dothideomycetes genomes: a test case for predicting lifestyles and emergence of pathogens.</title>
        <authorList>
            <person name="Haridas S."/>
            <person name="Albert R."/>
            <person name="Binder M."/>
            <person name="Bloem J."/>
            <person name="Labutti K."/>
            <person name="Salamov A."/>
            <person name="Andreopoulos B."/>
            <person name="Baker S."/>
            <person name="Barry K."/>
            <person name="Bills G."/>
            <person name="Bluhm B."/>
            <person name="Cannon C."/>
            <person name="Castanera R."/>
            <person name="Culley D."/>
            <person name="Daum C."/>
            <person name="Ezra D."/>
            <person name="Gonzalez J."/>
            <person name="Henrissat B."/>
            <person name="Kuo A."/>
            <person name="Liang C."/>
            <person name="Lipzen A."/>
            <person name="Lutzoni F."/>
            <person name="Magnuson J."/>
            <person name="Mondo S."/>
            <person name="Nolan M."/>
            <person name="Ohm R."/>
            <person name="Pangilinan J."/>
            <person name="Park H.-J."/>
            <person name="Ramirez L."/>
            <person name="Alfaro M."/>
            <person name="Sun H."/>
            <person name="Tritt A."/>
            <person name="Yoshinaga Y."/>
            <person name="Zwiers L.-H."/>
            <person name="Turgeon B."/>
            <person name="Goodwin S."/>
            <person name="Spatafora J."/>
            <person name="Crous P."/>
            <person name="Grigoriev I."/>
        </authorList>
    </citation>
    <scope>NUCLEOTIDE SEQUENCE</scope>
    <source>
        <strain evidence="6">CBS 121739</strain>
    </source>
</reference>
<evidence type="ECO:0000256" key="1">
    <source>
        <dbReference type="ARBA" id="ARBA00004123"/>
    </source>
</evidence>
<evidence type="ECO:0000313" key="7">
    <source>
        <dbReference type="Proteomes" id="UP000799437"/>
    </source>
</evidence>
<feature type="domain" description="Chromo" evidence="5">
    <location>
        <begin position="47"/>
        <end position="108"/>
    </location>
</feature>
<dbReference type="Pfam" id="PF00385">
    <property type="entry name" value="Chromo"/>
    <property type="match status" value="1"/>
</dbReference>
<dbReference type="PROSITE" id="PS50013">
    <property type="entry name" value="CHROMO_2"/>
    <property type="match status" value="1"/>
</dbReference>
<accession>A0A6A6VZH4</accession>
<dbReference type="OrthoDB" id="433924at2759"/>
<dbReference type="GO" id="GO:0005634">
    <property type="term" value="C:nucleus"/>
    <property type="evidence" value="ECO:0007669"/>
    <property type="project" value="UniProtKB-SubCell"/>
</dbReference>
<dbReference type="InterPro" id="IPR016197">
    <property type="entry name" value="Chromo-like_dom_sf"/>
</dbReference>
<comment type="subunit">
    <text evidence="2">Component of the NuA4 histone acetyltransferase complex.</text>
</comment>
<feature type="compositionally biased region" description="Acidic residues" evidence="4">
    <location>
        <begin position="33"/>
        <end position="44"/>
    </location>
</feature>
<feature type="region of interest" description="Disordered" evidence="4">
    <location>
        <begin position="1"/>
        <end position="44"/>
    </location>
</feature>
<dbReference type="GO" id="GO:0000792">
    <property type="term" value="C:heterochromatin"/>
    <property type="evidence" value="ECO:0007669"/>
    <property type="project" value="UniProtKB-ARBA"/>
</dbReference>
<dbReference type="SUPFAM" id="SSF54160">
    <property type="entry name" value="Chromo domain-like"/>
    <property type="match status" value="2"/>
</dbReference>
<dbReference type="GO" id="GO:0006338">
    <property type="term" value="P:chromatin remodeling"/>
    <property type="evidence" value="ECO:0007669"/>
    <property type="project" value="UniProtKB-ARBA"/>
</dbReference>
<dbReference type="Pfam" id="PF01393">
    <property type="entry name" value="Chromo_shadow"/>
    <property type="match status" value="1"/>
</dbReference>
<proteinExistence type="predicted"/>
<evidence type="ECO:0000256" key="4">
    <source>
        <dbReference type="SAM" id="MobiDB-lite"/>
    </source>
</evidence>
<evidence type="ECO:0000313" key="6">
    <source>
        <dbReference type="EMBL" id="KAF2755713.1"/>
    </source>
</evidence>
<comment type="subcellular location">
    <subcellularLocation>
        <location evidence="1">Nucleus</location>
    </subcellularLocation>
</comment>
<dbReference type="CDD" id="cd00024">
    <property type="entry name" value="CD_CSD"/>
    <property type="match status" value="1"/>
</dbReference>
<sequence>MPPQISDHSEDSASEDEIAPRGVTAADVPAAKEEDDDDDEELDGDEYVVEKILKHTYNKKGTVEYQVKWVGYDQPEDLTWEPEDNLDTAPEILAAYFKEIGGRPEPRQQGKQSKGRKRSATAVDSPAVKAGTGKKRGKVSEDVSPEPTAAKNSNNFDLPKGSWDGHINSVDTIEETVNPKTGQVERIAYVFWNDGKRSQHALRVLNTKCPQKMIQYYESHLVFRVGTSADDESNGV</sequence>
<evidence type="ECO:0000256" key="2">
    <source>
        <dbReference type="ARBA" id="ARBA00011353"/>
    </source>
</evidence>
<dbReference type="Gene3D" id="2.40.50.40">
    <property type="match status" value="2"/>
</dbReference>
<keyword evidence="7" id="KW-1185">Reference proteome</keyword>
<dbReference type="EMBL" id="ML996577">
    <property type="protein sequence ID" value="KAF2755713.1"/>
    <property type="molecule type" value="Genomic_DNA"/>
</dbReference>
<dbReference type="PROSITE" id="PS00598">
    <property type="entry name" value="CHROMO_1"/>
    <property type="match status" value="1"/>
</dbReference>
<gene>
    <name evidence="6" type="ORF">EJ05DRAFT_478671</name>
</gene>
<protein>
    <submittedName>
        <fullName evidence="6">Chromo-domain-containing protein</fullName>
    </submittedName>
</protein>